<evidence type="ECO:0000256" key="1">
    <source>
        <dbReference type="SAM" id="MobiDB-lite"/>
    </source>
</evidence>
<gene>
    <name evidence="3" type="ORF">WICANDRAFT_32139</name>
</gene>
<evidence type="ECO:0000313" key="4">
    <source>
        <dbReference type="Proteomes" id="UP000094112"/>
    </source>
</evidence>
<dbReference type="Pfam" id="PF25318">
    <property type="entry name" value="WHD_GDS1"/>
    <property type="match status" value="1"/>
</dbReference>
<reference evidence="3 4" key="1">
    <citation type="journal article" date="2016" name="Proc. Natl. Acad. Sci. U.S.A.">
        <title>Comparative genomics of biotechnologically important yeasts.</title>
        <authorList>
            <person name="Riley R."/>
            <person name="Haridas S."/>
            <person name="Wolfe K.H."/>
            <person name="Lopes M.R."/>
            <person name="Hittinger C.T."/>
            <person name="Goeker M."/>
            <person name="Salamov A.A."/>
            <person name="Wisecaver J.H."/>
            <person name="Long T.M."/>
            <person name="Calvey C.H."/>
            <person name="Aerts A.L."/>
            <person name="Barry K.W."/>
            <person name="Choi C."/>
            <person name="Clum A."/>
            <person name="Coughlan A.Y."/>
            <person name="Deshpande S."/>
            <person name="Douglass A.P."/>
            <person name="Hanson S.J."/>
            <person name="Klenk H.-P."/>
            <person name="LaButti K.M."/>
            <person name="Lapidus A."/>
            <person name="Lindquist E.A."/>
            <person name="Lipzen A.M."/>
            <person name="Meier-Kolthoff J.P."/>
            <person name="Ohm R.A."/>
            <person name="Otillar R.P."/>
            <person name="Pangilinan J.L."/>
            <person name="Peng Y."/>
            <person name="Rokas A."/>
            <person name="Rosa C.A."/>
            <person name="Scheuner C."/>
            <person name="Sibirny A.A."/>
            <person name="Slot J.C."/>
            <person name="Stielow J.B."/>
            <person name="Sun H."/>
            <person name="Kurtzman C.P."/>
            <person name="Blackwell M."/>
            <person name="Grigoriev I.V."/>
            <person name="Jeffries T.W."/>
        </authorList>
    </citation>
    <scope>NUCLEOTIDE SEQUENCE [LARGE SCALE GENOMIC DNA]</scope>
    <source>
        <strain evidence="4">ATCC 58044 / CBS 1984 / NCYC 433 / NRRL Y-366-8</strain>
    </source>
</reference>
<dbReference type="Proteomes" id="UP000094112">
    <property type="component" value="Unassembled WGS sequence"/>
</dbReference>
<dbReference type="OrthoDB" id="4090479at2759"/>
<protein>
    <recommendedName>
        <fullName evidence="2">GDS1 winged helix domain-containing protein</fullName>
    </recommendedName>
</protein>
<organism evidence="3 4">
    <name type="scientific">Wickerhamomyces anomalus (strain ATCC 58044 / CBS 1984 / NCYC 433 / NRRL Y-366-8)</name>
    <name type="common">Yeast</name>
    <name type="synonym">Hansenula anomala</name>
    <dbReference type="NCBI Taxonomy" id="683960"/>
    <lineage>
        <taxon>Eukaryota</taxon>
        <taxon>Fungi</taxon>
        <taxon>Dikarya</taxon>
        <taxon>Ascomycota</taxon>
        <taxon>Saccharomycotina</taxon>
        <taxon>Saccharomycetes</taxon>
        <taxon>Phaffomycetales</taxon>
        <taxon>Wickerhamomycetaceae</taxon>
        <taxon>Wickerhamomyces</taxon>
    </lineage>
</organism>
<feature type="domain" description="GDS1 winged helix" evidence="2">
    <location>
        <begin position="124"/>
        <end position="221"/>
    </location>
</feature>
<feature type="compositionally biased region" description="Basic and acidic residues" evidence="1">
    <location>
        <begin position="81"/>
        <end position="93"/>
    </location>
</feature>
<keyword evidence="4" id="KW-1185">Reference proteome</keyword>
<evidence type="ECO:0000313" key="3">
    <source>
        <dbReference type="EMBL" id="ODQ59313.1"/>
    </source>
</evidence>
<dbReference type="RefSeq" id="XP_019038520.1">
    <property type="nucleotide sequence ID" value="XM_019181920.1"/>
</dbReference>
<evidence type="ECO:0000259" key="2">
    <source>
        <dbReference type="Pfam" id="PF25318"/>
    </source>
</evidence>
<dbReference type="EMBL" id="KV454211">
    <property type="protein sequence ID" value="ODQ59313.1"/>
    <property type="molecule type" value="Genomic_DNA"/>
</dbReference>
<sequence>MALANRRPVAFPMGDSTATTSPAFKPRRLSLNSDNSKPNNSALSESIKEMTPEKSSSPEEFKDVSPTSTVATSVSSSSSKPPKEKKEKAEKGEKKHSKPSSRAPIATGISTTIPVTGERPKPTQHPSLDDDVLFAIFEILHERDEDRKGMTVKQICDILVEKHPKMATLSTKTSNLVSAKLNAYVKRVEKGEKALIYSLSREWADASPKRMVYVYRGLLAPDYYVHALAAIESQKSQEQSIYSPFGSLNDNDFSNTGSEMKRRATAFDLGVTKHTFADLQLDLTLPQLSIPYSAAPVTASLGLGSTLKSPSSVSKSYESPIISEYDFEEMDQFDEDDDEDGGHVKITLRNNKRSKSMSYLSSKKVRTLTAAAAAPRFSKVAVSPSPSAAAAAAALHAAALEGLSPAGSAVRDGFLTQDIETPEDISLAELDSLFT</sequence>
<name>A0A1E3P1U2_WICAA</name>
<feature type="compositionally biased region" description="Polar residues" evidence="1">
    <location>
        <begin position="30"/>
        <end position="44"/>
    </location>
</feature>
<feature type="compositionally biased region" description="Basic and acidic residues" evidence="1">
    <location>
        <begin position="46"/>
        <end position="63"/>
    </location>
</feature>
<feature type="compositionally biased region" description="Low complexity" evidence="1">
    <location>
        <begin position="64"/>
        <end position="80"/>
    </location>
</feature>
<proteinExistence type="predicted"/>
<feature type="region of interest" description="Disordered" evidence="1">
    <location>
        <begin position="1"/>
        <end position="127"/>
    </location>
</feature>
<dbReference type="GeneID" id="30199166"/>
<accession>A0A1E3P1U2</accession>
<dbReference type="AlphaFoldDB" id="A0A1E3P1U2"/>
<dbReference type="InterPro" id="IPR057511">
    <property type="entry name" value="WH_GDS1"/>
</dbReference>